<gene>
    <name evidence="1" type="ORF">HH214_15110</name>
</gene>
<name>A0A7L5EBX4_9SPHI</name>
<dbReference type="InterPro" id="IPR002763">
    <property type="entry name" value="DUF72"/>
</dbReference>
<dbReference type="PANTHER" id="PTHR30348:SF14">
    <property type="entry name" value="BLR8050 PROTEIN"/>
    <property type="match status" value="1"/>
</dbReference>
<proteinExistence type="predicted"/>
<dbReference type="Gene3D" id="3.20.20.410">
    <property type="entry name" value="Protein of unknown function UPF0759"/>
    <property type="match status" value="1"/>
</dbReference>
<dbReference type="KEGG" id="mrob:HH214_15110"/>
<sequence>MPLFYAGTSNVVLPVPNKQAFPTEYQNKSRLCYYGSLFNSVEINSTFYKLPLGATVAKWAVEVPGNFRFTFKLWQEITHQKGLNFDPDLVHRFLNVINFAGDKKGCLLIQFPPSTTIDLHQLHSLLLEIRQADPGSLWKIAVEFRNRSWYEDNVYEILDEHQAGMVLHDLPASAAPMQTGNVDFVYLRFHGPNGGYRGSYDDNFLYEYAQYIHEWMQDGKTVYAYFNNTMGQAVQNLITLNRFVHEL</sequence>
<keyword evidence="2" id="KW-1185">Reference proteome</keyword>
<accession>A0A7L5EBX4</accession>
<organism evidence="1 2">
    <name type="scientific">Mucilaginibacter robiniae</name>
    <dbReference type="NCBI Taxonomy" id="2728022"/>
    <lineage>
        <taxon>Bacteria</taxon>
        <taxon>Pseudomonadati</taxon>
        <taxon>Bacteroidota</taxon>
        <taxon>Sphingobacteriia</taxon>
        <taxon>Sphingobacteriales</taxon>
        <taxon>Sphingobacteriaceae</taxon>
        <taxon>Mucilaginibacter</taxon>
    </lineage>
</organism>
<dbReference type="Pfam" id="PF01904">
    <property type="entry name" value="DUF72"/>
    <property type="match status" value="1"/>
</dbReference>
<evidence type="ECO:0000313" key="2">
    <source>
        <dbReference type="Proteomes" id="UP000503278"/>
    </source>
</evidence>
<reference evidence="1 2" key="1">
    <citation type="submission" date="2020-04" db="EMBL/GenBank/DDBJ databases">
        <title>Genome sequencing of novel species.</title>
        <authorList>
            <person name="Heo J."/>
            <person name="Kim S.-J."/>
            <person name="Kim J.-S."/>
            <person name="Hong S.-B."/>
            <person name="Kwon S.-W."/>
        </authorList>
    </citation>
    <scope>NUCLEOTIDE SEQUENCE [LARGE SCALE GENOMIC DNA]</scope>
    <source>
        <strain evidence="1 2">F39-2</strain>
    </source>
</reference>
<dbReference type="AlphaFoldDB" id="A0A7L5EBX4"/>
<dbReference type="EMBL" id="CP051682">
    <property type="protein sequence ID" value="QJD98433.1"/>
    <property type="molecule type" value="Genomic_DNA"/>
</dbReference>
<dbReference type="InterPro" id="IPR036520">
    <property type="entry name" value="UPF0759_sf"/>
</dbReference>
<protein>
    <submittedName>
        <fullName evidence="1">DUF72 domain-containing protein</fullName>
    </submittedName>
</protein>
<evidence type="ECO:0000313" key="1">
    <source>
        <dbReference type="EMBL" id="QJD98433.1"/>
    </source>
</evidence>
<dbReference type="SUPFAM" id="SSF117396">
    <property type="entry name" value="TM1631-like"/>
    <property type="match status" value="1"/>
</dbReference>
<dbReference type="Proteomes" id="UP000503278">
    <property type="component" value="Chromosome"/>
</dbReference>
<dbReference type="PANTHER" id="PTHR30348">
    <property type="entry name" value="UNCHARACTERIZED PROTEIN YECE"/>
    <property type="match status" value="1"/>
</dbReference>